<organism evidence="7 8">
    <name type="scientific">Halomonas lysinitropha</name>
    <dbReference type="NCBI Taxonomy" id="2607506"/>
    <lineage>
        <taxon>Bacteria</taxon>
        <taxon>Pseudomonadati</taxon>
        <taxon>Pseudomonadota</taxon>
        <taxon>Gammaproteobacteria</taxon>
        <taxon>Oceanospirillales</taxon>
        <taxon>Halomonadaceae</taxon>
        <taxon>Halomonas</taxon>
    </lineage>
</organism>
<dbReference type="EMBL" id="CABVOU010000038">
    <property type="protein sequence ID" value="VVZ96179.1"/>
    <property type="molecule type" value="Genomic_DNA"/>
</dbReference>
<comment type="cofactor">
    <cofactor evidence="1">
        <name>Mg(2+)</name>
        <dbReference type="ChEBI" id="CHEBI:18420"/>
    </cofactor>
</comment>
<evidence type="ECO:0000313" key="7">
    <source>
        <dbReference type="EMBL" id="VVZ96179.1"/>
    </source>
</evidence>
<dbReference type="SUPFAM" id="SSF55785">
    <property type="entry name" value="PYP-like sensor domain (PAS domain)"/>
    <property type="match status" value="2"/>
</dbReference>
<dbReference type="AlphaFoldDB" id="A0A5K1IBU7"/>
<dbReference type="PANTHER" id="PTHR45138:SF9">
    <property type="entry name" value="DIGUANYLATE CYCLASE DGCM-RELATED"/>
    <property type="match status" value="1"/>
</dbReference>
<gene>
    <name evidence="7" type="primary">ydaM_4</name>
    <name evidence="7" type="ORF">HALO32_02275</name>
</gene>
<keyword evidence="8" id="KW-1185">Reference proteome</keyword>
<dbReference type="Pfam" id="PF00990">
    <property type="entry name" value="GGDEF"/>
    <property type="match status" value="1"/>
</dbReference>
<dbReference type="NCBIfam" id="TIGR00254">
    <property type="entry name" value="GGDEF"/>
    <property type="match status" value="1"/>
</dbReference>
<dbReference type="PANTHER" id="PTHR45138">
    <property type="entry name" value="REGULATORY COMPONENTS OF SENSORY TRANSDUCTION SYSTEM"/>
    <property type="match status" value="1"/>
</dbReference>
<evidence type="ECO:0000259" key="5">
    <source>
        <dbReference type="PROSITE" id="PS50112"/>
    </source>
</evidence>
<dbReference type="FunFam" id="3.30.70.270:FF:000001">
    <property type="entry name" value="Diguanylate cyclase domain protein"/>
    <property type="match status" value="1"/>
</dbReference>
<dbReference type="InterPro" id="IPR001610">
    <property type="entry name" value="PAC"/>
</dbReference>
<dbReference type="CDD" id="cd01949">
    <property type="entry name" value="GGDEF"/>
    <property type="match status" value="1"/>
</dbReference>
<dbReference type="Gene3D" id="3.30.70.270">
    <property type="match status" value="1"/>
</dbReference>
<comment type="catalytic activity">
    <reaction evidence="3">
        <text>2 GTP = 3',3'-c-di-GMP + 2 diphosphate</text>
        <dbReference type="Rhea" id="RHEA:24898"/>
        <dbReference type="ChEBI" id="CHEBI:33019"/>
        <dbReference type="ChEBI" id="CHEBI:37565"/>
        <dbReference type="ChEBI" id="CHEBI:58805"/>
        <dbReference type="EC" id="2.7.7.65"/>
    </reaction>
</comment>
<dbReference type="SUPFAM" id="SSF55073">
    <property type="entry name" value="Nucleotide cyclase"/>
    <property type="match status" value="1"/>
</dbReference>
<dbReference type="PROSITE" id="PS50112">
    <property type="entry name" value="PAS"/>
    <property type="match status" value="1"/>
</dbReference>
<dbReference type="GO" id="GO:0052621">
    <property type="term" value="F:diguanylate cyclase activity"/>
    <property type="evidence" value="ECO:0007669"/>
    <property type="project" value="UniProtKB-EC"/>
</dbReference>
<dbReference type="InterPro" id="IPR050469">
    <property type="entry name" value="Diguanylate_Cyclase"/>
</dbReference>
<dbReference type="Gene3D" id="3.30.450.20">
    <property type="entry name" value="PAS domain"/>
    <property type="match status" value="2"/>
</dbReference>
<feature type="region of interest" description="Disordered" evidence="4">
    <location>
        <begin position="426"/>
        <end position="447"/>
    </location>
</feature>
<sequence>MARIRDMWQTWSTQRAGRGSLAEVLLDDFPGVALLTDAYGVVLRVNPGCERYCGSPAKALIGRRITSLDVDPLHGDISHALAHCVARRRPWQGVLLCRRADGRLIHQDAVFQPLASGSSEPLRLLVTLHDVTELRQRALHDHTLLERLQGTLSRLPGVVFQLRQDARGRLDFLYFSDGLRALAGLSAGAVMDRADALLERVQGEDREALVTSLAQSAVSLQPWELEFRLDTPEGPRWLEGRASPTRRGDGITLWDGLLLCITSRKQEEQRTQRLVSTDMLTGVLNRRAFFDAGEAVRARAARQGRSVPLAMLDLDHFKRINDAHGHAVGDLTLQAFATTCRDCLRPYDLLARLGGEEFVVMLVDTLPEDAWSVLDRLRAEVEAIEIEIADTTLRITVSLGLAVLPPEGSLDLALSQADQALYRAKHEGRNRLAGPTDVPGVREGEQQ</sequence>
<dbReference type="InterPro" id="IPR000014">
    <property type="entry name" value="PAS"/>
</dbReference>
<evidence type="ECO:0000259" key="6">
    <source>
        <dbReference type="PROSITE" id="PS50887"/>
    </source>
</evidence>
<reference evidence="7 8" key="1">
    <citation type="submission" date="2019-09" db="EMBL/GenBank/DDBJ databases">
        <authorList>
            <person name="Criscuolo A."/>
        </authorList>
    </citation>
    <scope>NUCLEOTIDE SEQUENCE [LARGE SCALE GENOMIC DNA]</scope>
    <source>
        <strain evidence="8">3(2)</strain>
    </source>
</reference>
<keyword evidence="7" id="KW-0808">Transferase</keyword>
<dbReference type="InterPro" id="IPR013656">
    <property type="entry name" value="PAS_4"/>
</dbReference>
<dbReference type="CDD" id="cd00130">
    <property type="entry name" value="PAS"/>
    <property type="match status" value="2"/>
</dbReference>
<evidence type="ECO:0000313" key="8">
    <source>
        <dbReference type="Proteomes" id="UP000326725"/>
    </source>
</evidence>
<dbReference type="InterPro" id="IPR029787">
    <property type="entry name" value="Nucleotide_cyclase"/>
</dbReference>
<evidence type="ECO:0000256" key="4">
    <source>
        <dbReference type="SAM" id="MobiDB-lite"/>
    </source>
</evidence>
<name>A0A5K1IBU7_9GAMM</name>
<keyword evidence="7" id="KW-0548">Nucleotidyltransferase</keyword>
<feature type="domain" description="GGDEF" evidence="6">
    <location>
        <begin position="305"/>
        <end position="437"/>
    </location>
</feature>
<evidence type="ECO:0000256" key="3">
    <source>
        <dbReference type="ARBA" id="ARBA00034247"/>
    </source>
</evidence>
<evidence type="ECO:0000256" key="1">
    <source>
        <dbReference type="ARBA" id="ARBA00001946"/>
    </source>
</evidence>
<dbReference type="Pfam" id="PF08448">
    <property type="entry name" value="PAS_4"/>
    <property type="match status" value="1"/>
</dbReference>
<dbReference type="Proteomes" id="UP000326725">
    <property type="component" value="Unassembled WGS sequence"/>
</dbReference>
<dbReference type="InterPro" id="IPR043128">
    <property type="entry name" value="Rev_trsase/Diguanyl_cyclase"/>
</dbReference>
<dbReference type="InterPro" id="IPR000160">
    <property type="entry name" value="GGDEF_dom"/>
</dbReference>
<proteinExistence type="predicted"/>
<feature type="domain" description="PAS" evidence="5">
    <location>
        <begin position="144"/>
        <end position="221"/>
    </location>
</feature>
<dbReference type="PROSITE" id="PS50887">
    <property type="entry name" value="GGDEF"/>
    <property type="match status" value="1"/>
</dbReference>
<dbReference type="EC" id="2.7.7.65" evidence="2"/>
<dbReference type="InterPro" id="IPR035965">
    <property type="entry name" value="PAS-like_dom_sf"/>
</dbReference>
<accession>A0A5K1IBU7</accession>
<dbReference type="SMART" id="SM00267">
    <property type="entry name" value="GGDEF"/>
    <property type="match status" value="1"/>
</dbReference>
<evidence type="ECO:0000256" key="2">
    <source>
        <dbReference type="ARBA" id="ARBA00012528"/>
    </source>
</evidence>
<dbReference type="SMART" id="SM00086">
    <property type="entry name" value="PAC"/>
    <property type="match status" value="2"/>
</dbReference>
<protein>
    <recommendedName>
        <fullName evidence="2">diguanylate cyclase</fullName>
        <ecNumber evidence="2">2.7.7.65</ecNumber>
    </recommendedName>
</protein>
<dbReference type="NCBIfam" id="TIGR00229">
    <property type="entry name" value="sensory_box"/>
    <property type="match status" value="1"/>
</dbReference>